<evidence type="ECO:0000313" key="1">
    <source>
        <dbReference type="EMBL" id="QDY93933.1"/>
    </source>
</evidence>
<protein>
    <submittedName>
        <fullName evidence="1">Uncharacterized protein</fullName>
    </submittedName>
</protein>
<organism evidence="1 2">
    <name type="scientific">Agrobacterium tumefaciens</name>
    <dbReference type="NCBI Taxonomy" id="358"/>
    <lineage>
        <taxon>Bacteria</taxon>
        <taxon>Pseudomonadati</taxon>
        <taxon>Pseudomonadota</taxon>
        <taxon>Alphaproteobacteria</taxon>
        <taxon>Hyphomicrobiales</taxon>
        <taxon>Rhizobiaceae</taxon>
        <taxon>Rhizobium/Agrobacterium group</taxon>
        <taxon>Agrobacterium</taxon>
        <taxon>Agrobacterium tumefaciens complex</taxon>
    </lineage>
</organism>
<dbReference type="AlphaFoldDB" id="A0AAP9E2Z6"/>
<dbReference type="EMBL" id="CP042274">
    <property type="protein sequence ID" value="QDY93933.1"/>
    <property type="molecule type" value="Genomic_DNA"/>
</dbReference>
<sequence length="94" mass="10246">MAENLIERLRAKKTHMSYGLDRVEQKLPASDLELEAAAAIENLLLSLQGLIEAYSKPDERLCCDGRDCGCMGSTVHQQAEHYARAAIAKATGGQ</sequence>
<dbReference type="Proteomes" id="UP000222296">
    <property type="component" value="Chromosome Circular"/>
</dbReference>
<accession>A0AAP9E2Z6</accession>
<proteinExistence type="predicted"/>
<evidence type="ECO:0000313" key="2">
    <source>
        <dbReference type="Proteomes" id="UP000222296"/>
    </source>
</evidence>
<gene>
    <name evidence="1" type="ORF">CG010_007190</name>
</gene>
<dbReference type="RefSeq" id="WP_099085294.1">
    <property type="nucleotide sequence ID" value="NZ_CP042274.1"/>
</dbReference>
<name>A0AAP9E2Z6_AGRTU</name>
<reference evidence="1 2" key="1">
    <citation type="journal article" date="2017" name="Genome Announc.">
        <title>Draft Genome Sequence of Agrobacterium tumefaciens Biovar 1 Strain 186, Isolated from Walnut.</title>
        <authorList>
            <person name="Poret-Peterson A.T."/>
            <person name="Bhatnagar S."/>
            <person name="McClean A.E."/>
            <person name="Kluepfel D.A."/>
        </authorList>
    </citation>
    <scope>NUCLEOTIDE SEQUENCE [LARGE SCALE GENOMIC DNA]</scope>
    <source>
        <strain evidence="1 2">186</strain>
    </source>
</reference>